<accession>A0A0F9I0G5</accession>
<sequence>WEMTEADEKLEQTLRSGQVEYKRLPGVRASVPYIVKRVCEQIGYGK</sequence>
<gene>
    <name evidence="1" type="ORF">LCGC14_2000530</name>
</gene>
<evidence type="ECO:0000313" key="1">
    <source>
        <dbReference type="EMBL" id="KKL80857.1"/>
    </source>
</evidence>
<comment type="caution">
    <text evidence="1">The sequence shown here is derived from an EMBL/GenBank/DDBJ whole genome shotgun (WGS) entry which is preliminary data.</text>
</comment>
<feature type="non-terminal residue" evidence="1">
    <location>
        <position position="1"/>
    </location>
</feature>
<protein>
    <submittedName>
        <fullName evidence="1">Uncharacterized protein</fullName>
    </submittedName>
</protein>
<organism evidence="1">
    <name type="scientific">marine sediment metagenome</name>
    <dbReference type="NCBI Taxonomy" id="412755"/>
    <lineage>
        <taxon>unclassified sequences</taxon>
        <taxon>metagenomes</taxon>
        <taxon>ecological metagenomes</taxon>
    </lineage>
</organism>
<dbReference type="EMBL" id="LAZR01022730">
    <property type="protein sequence ID" value="KKL80857.1"/>
    <property type="molecule type" value="Genomic_DNA"/>
</dbReference>
<dbReference type="AlphaFoldDB" id="A0A0F9I0G5"/>
<reference evidence="1" key="1">
    <citation type="journal article" date="2015" name="Nature">
        <title>Complex archaea that bridge the gap between prokaryotes and eukaryotes.</title>
        <authorList>
            <person name="Spang A."/>
            <person name="Saw J.H."/>
            <person name="Jorgensen S.L."/>
            <person name="Zaremba-Niedzwiedzka K."/>
            <person name="Martijn J."/>
            <person name="Lind A.E."/>
            <person name="van Eijk R."/>
            <person name="Schleper C."/>
            <person name="Guy L."/>
            <person name="Ettema T.J."/>
        </authorList>
    </citation>
    <scope>NUCLEOTIDE SEQUENCE</scope>
</reference>
<proteinExistence type="predicted"/>
<name>A0A0F9I0G5_9ZZZZ</name>